<dbReference type="SUPFAM" id="SSF103473">
    <property type="entry name" value="MFS general substrate transporter"/>
    <property type="match status" value="1"/>
</dbReference>
<feature type="transmembrane region" description="Helical" evidence="7">
    <location>
        <begin position="245"/>
        <end position="271"/>
    </location>
</feature>
<evidence type="ECO:0000313" key="10">
    <source>
        <dbReference type="Proteomes" id="UP000664357"/>
    </source>
</evidence>
<name>A0ABV0EVY1_9ENTE</name>
<keyword evidence="2" id="KW-0813">Transport</keyword>
<dbReference type="PROSITE" id="PS50850">
    <property type="entry name" value="MFS"/>
    <property type="match status" value="1"/>
</dbReference>
<organism evidence="9 10">
    <name type="scientific">Candidatus Enterococcus ferrettii</name>
    <dbReference type="NCBI Taxonomy" id="2815324"/>
    <lineage>
        <taxon>Bacteria</taxon>
        <taxon>Bacillati</taxon>
        <taxon>Bacillota</taxon>
        <taxon>Bacilli</taxon>
        <taxon>Lactobacillales</taxon>
        <taxon>Enterococcaceae</taxon>
        <taxon>Enterococcus</taxon>
    </lineage>
</organism>
<gene>
    <name evidence="9" type="ORF">JZO67_003710</name>
</gene>
<accession>A0ABV0EVY1</accession>
<feature type="transmembrane region" description="Helical" evidence="7">
    <location>
        <begin position="277"/>
        <end position="300"/>
    </location>
</feature>
<evidence type="ECO:0000256" key="5">
    <source>
        <dbReference type="ARBA" id="ARBA00022989"/>
    </source>
</evidence>
<comment type="subcellular location">
    <subcellularLocation>
        <location evidence="1">Cell membrane</location>
        <topology evidence="1">Multi-pass membrane protein</topology>
    </subcellularLocation>
</comment>
<evidence type="ECO:0000256" key="3">
    <source>
        <dbReference type="ARBA" id="ARBA00022475"/>
    </source>
</evidence>
<dbReference type="EMBL" id="JAFREL020000003">
    <property type="protein sequence ID" value="MEO1771729.1"/>
    <property type="molecule type" value="Genomic_DNA"/>
</dbReference>
<keyword evidence="4 7" id="KW-0812">Transmembrane</keyword>
<evidence type="ECO:0000259" key="8">
    <source>
        <dbReference type="PROSITE" id="PS50850"/>
    </source>
</evidence>
<dbReference type="Gene3D" id="1.20.1250.20">
    <property type="entry name" value="MFS general substrate transporter like domains"/>
    <property type="match status" value="1"/>
</dbReference>
<reference evidence="9 10" key="1">
    <citation type="submission" date="2021-03" db="EMBL/GenBank/DDBJ databases">
        <authorList>
            <person name="Gilmore M.S."/>
            <person name="Schwartzman J."/>
            <person name="Van Tyne D."/>
            <person name="Martin M."/>
            <person name="Earl A.M."/>
            <person name="Manson A.L."/>
            <person name="Straub T."/>
            <person name="Salamzade R."/>
            <person name="Saavedra J."/>
            <person name="Lebreton F."/>
            <person name="Prichula J."/>
            <person name="Schaufler K."/>
            <person name="Gaca A."/>
            <person name="Sgardioli B."/>
            <person name="Wagenaar J."/>
            <person name="Strong T."/>
        </authorList>
    </citation>
    <scope>NUCLEOTIDE SEQUENCE [LARGE SCALE GENOMIC DNA]</scope>
    <source>
        <strain evidence="9 10">665A</strain>
    </source>
</reference>
<dbReference type="Proteomes" id="UP000664357">
    <property type="component" value="Unassembled WGS sequence"/>
</dbReference>
<evidence type="ECO:0000256" key="6">
    <source>
        <dbReference type="ARBA" id="ARBA00023136"/>
    </source>
</evidence>
<keyword evidence="3" id="KW-1003">Cell membrane</keyword>
<evidence type="ECO:0000256" key="1">
    <source>
        <dbReference type="ARBA" id="ARBA00004651"/>
    </source>
</evidence>
<dbReference type="Pfam" id="PF07690">
    <property type="entry name" value="MFS_1"/>
    <property type="match status" value="1"/>
</dbReference>
<feature type="transmembrane region" description="Helical" evidence="7">
    <location>
        <begin position="33"/>
        <end position="55"/>
    </location>
</feature>
<feature type="transmembrane region" description="Helical" evidence="7">
    <location>
        <begin position="67"/>
        <end position="89"/>
    </location>
</feature>
<feature type="transmembrane region" description="Helical" evidence="7">
    <location>
        <begin position="309"/>
        <end position="329"/>
    </location>
</feature>
<sequence>MRPEADGAVGVILYTWDRKEKVGEIVKGNRKNIVYLMLGQIISVFGGAILRFALSLFVLDATGRADIFATMLAVSSIPVLFAPIGGAIADRFDRKMLMVLMDISNAVFSLFLFLVIGMTESVFAIGLLLFILSIVGSFDTPVVGASIPLMVEENELEKINGLSNGILQLSNVVAPIIGGVLYGLVGAQVLVGSSIVFFIIAAIIESFLKIPFQKREQNGTLLEILTGDLKAGFKEVKNNPVISKAIVIAALINFGLTSFFIVGLPIVLRMVLQVNEIMYGVGMSMFSLANIIGAVFAAVLTKNLRFNNFYLTFAFSGILLLVMNVLLSFTGAGVGFIAVMVVGVVIGIMMSAISIYLISLVQRITPKENLGKVMATIIAVAQCAVPLGQLVMGILFKGTTSSVFFPILIVGSFILLISFLCFTWFKETKESDIYVVKEN</sequence>
<keyword evidence="10" id="KW-1185">Reference proteome</keyword>
<feature type="transmembrane region" description="Helical" evidence="7">
    <location>
        <begin position="373"/>
        <end position="396"/>
    </location>
</feature>
<feature type="transmembrane region" description="Helical" evidence="7">
    <location>
        <begin position="335"/>
        <end position="361"/>
    </location>
</feature>
<evidence type="ECO:0000256" key="4">
    <source>
        <dbReference type="ARBA" id="ARBA00022692"/>
    </source>
</evidence>
<dbReference type="CDD" id="cd06173">
    <property type="entry name" value="MFS_MefA_like"/>
    <property type="match status" value="1"/>
</dbReference>
<dbReference type="PANTHER" id="PTHR43266:SF9">
    <property type="entry name" value="PERMEASE, MAJOR FACILITATOR SUPERFAMILY-RELATED"/>
    <property type="match status" value="1"/>
</dbReference>
<feature type="transmembrane region" description="Helical" evidence="7">
    <location>
        <begin position="190"/>
        <end position="208"/>
    </location>
</feature>
<dbReference type="InterPro" id="IPR011701">
    <property type="entry name" value="MFS"/>
</dbReference>
<dbReference type="InterPro" id="IPR036259">
    <property type="entry name" value="MFS_trans_sf"/>
</dbReference>
<proteinExistence type="predicted"/>
<dbReference type="InterPro" id="IPR020846">
    <property type="entry name" value="MFS_dom"/>
</dbReference>
<comment type="caution">
    <text evidence="9">The sequence shown here is derived from an EMBL/GenBank/DDBJ whole genome shotgun (WGS) entry which is preliminary data.</text>
</comment>
<keyword evidence="6 7" id="KW-0472">Membrane</keyword>
<feature type="transmembrane region" description="Helical" evidence="7">
    <location>
        <begin position="402"/>
        <end position="425"/>
    </location>
</feature>
<evidence type="ECO:0000313" key="9">
    <source>
        <dbReference type="EMBL" id="MEO1771729.1"/>
    </source>
</evidence>
<protein>
    <recommendedName>
        <fullName evidence="8">Major facilitator superfamily (MFS) profile domain-containing protein</fullName>
    </recommendedName>
</protein>
<evidence type="ECO:0000256" key="2">
    <source>
        <dbReference type="ARBA" id="ARBA00022448"/>
    </source>
</evidence>
<keyword evidence="5 7" id="KW-1133">Transmembrane helix</keyword>
<evidence type="ECO:0000256" key="7">
    <source>
        <dbReference type="SAM" id="Phobius"/>
    </source>
</evidence>
<feature type="domain" description="Major facilitator superfamily (MFS) profile" evidence="8">
    <location>
        <begin position="32"/>
        <end position="429"/>
    </location>
</feature>
<reference evidence="9 10" key="2">
    <citation type="submission" date="2024-02" db="EMBL/GenBank/DDBJ databases">
        <title>The Genome Sequence of Enterococcus sp. DIV0159.</title>
        <authorList>
            <person name="Earl A."/>
            <person name="Manson A."/>
            <person name="Gilmore M."/>
            <person name="Sanders J."/>
            <person name="Shea T."/>
            <person name="Howe W."/>
            <person name="Livny J."/>
            <person name="Cuomo C."/>
            <person name="Neafsey D."/>
            <person name="Birren B."/>
        </authorList>
    </citation>
    <scope>NUCLEOTIDE SEQUENCE [LARGE SCALE GENOMIC DNA]</scope>
    <source>
        <strain evidence="9 10">665A</strain>
    </source>
</reference>
<dbReference type="PANTHER" id="PTHR43266">
    <property type="entry name" value="MACROLIDE-EFFLUX PROTEIN"/>
    <property type="match status" value="1"/>
</dbReference>